<proteinExistence type="predicted"/>
<dbReference type="EMBL" id="LAZR01022787">
    <property type="protein sequence ID" value="KKL80655.1"/>
    <property type="molecule type" value="Genomic_DNA"/>
</dbReference>
<accession>A0A0F9HG23</accession>
<organism evidence="1">
    <name type="scientific">marine sediment metagenome</name>
    <dbReference type="NCBI Taxonomy" id="412755"/>
    <lineage>
        <taxon>unclassified sequences</taxon>
        <taxon>metagenomes</taxon>
        <taxon>ecological metagenomes</taxon>
    </lineage>
</organism>
<protein>
    <submittedName>
        <fullName evidence="1">Uncharacterized protein</fullName>
    </submittedName>
</protein>
<sequence length="49" mass="5747">MNIVVYPNKIAKKAEDIKSKMPKDVRLAFESMASRVPTMFPEPYAYKRR</sequence>
<comment type="caution">
    <text evidence="1">The sequence shown here is derived from an EMBL/GenBank/DDBJ whole genome shotgun (WGS) entry which is preliminary data.</text>
</comment>
<reference evidence="1" key="1">
    <citation type="journal article" date="2015" name="Nature">
        <title>Complex archaea that bridge the gap between prokaryotes and eukaryotes.</title>
        <authorList>
            <person name="Spang A."/>
            <person name="Saw J.H."/>
            <person name="Jorgensen S.L."/>
            <person name="Zaremba-Niedzwiedzka K."/>
            <person name="Martijn J."/>
            <person name="Lind A.E."/>
            <person name="van Eijk R."/>
            <person name="Schleper C."/>
            <person name="Guy L."/>
            <person name="Ettema T.J."/>
        </authorList>
    </citation>
    <scope>NUCLEOTIDE SEQUENCE</scope>
</reference>
<gene>
    <name evidence="1" type="ORF">LCGC14_2002620</name>
</gene>
<name>A0A0F9HG23_9ZZZZ</name>
<dbReference type="AlphaFoldDB" id="A0A0F9HG23"/>
<evidence type="ECO:0000313" key="1">
    <source>
        <dbReference type="EMBL" id="KKL80655.1"/>
    </source>
</evidence>